<sequence length="81" mass="9323">MKLNTEQLKHEIADAIADLSRYELIKIKLGDSIDLGKFYPLGAVIEMNYFAFKCNSHGIVADYKQNMGELRCPICLNENWR</sequence>
<evidence type="ECO:0000313" key="1">
    <source>
        <dbReference type="EMBL" id="GAG88500.1"/>
    </source>
</evidence>
<proteinExistence type="predicted"/>
<comment type="caution">
    <text evidence="1">The sequence shown here is derived from an EMBL/GenBank/DDBJ whole genome shotgun (WGS) entry which is preliminary data.</text>
</comment>
<accession>X1B0Q6</accession>
<protein>
    <submittedName>
        <fullName evidence="1">Uncharacterized protein</fullName>
    </submittedName>
</protein>
<dbReference type="AlphaFoldDB" id="X1B0Q6"/>
<reference evidence="1" key="1">
    <citation type="journal article" date="2014" name="Front. Microbiol.">
        <title>High frequency of phylogenetically diverse reductive dehalogenase-homologous genes in deep subseafloor sedimentary metagenomes.</title>
        <authorList>
            <person name="Kawai M."/>
            <person name="Futagami T."/>
            <person name="Toyoda A."/>
            <person name="Takaki Y."/>
            <person name="Nishi S."/>
            <person name="Hori S."/>
            <person name="Arai W."/>
            <person name="Tsubouchi T."/>
            <person name="Morono Y."/>
            <person name="Uchiyama I."/>
            <person name="Ito T."/>
            <person name="Fujiyama A."/>
            <person name="Inagaki F."/>
            <person name="Takami H."/>
        </authorList>
    </citation>
    <scope>NUCLEOTIDE SEQUENCE</scope>
    <source>
        <strain evidence="1">Expedition CK06-06</strain>
    </source>
</reference>
<dbReference type="EMBL" id="BART01014439">
    <property type="protein sequence ID" value="GAG88500.1"/>
    <property type="molecule type" value="Genomic_DNA"/>
</dbReference>
<organism evidence="1">
    <name type="scientific">marine sediment metagenome</name>
    <dbReference type="NCBI Taxonomy" id="412755"/>
    <lineage>
        <taxon>unclassified sequences</taxon>
        <taxon>metagenomes</taxon>
        <taxon>ecological metagenomes</taxon>
    </lineage>
</organism>
<name>X1B0Q6_9ZZZZ</name>
<gene>
    <name evidence="1" type="ORF">S01H4_28813</name>
</gene>